<comment type="subcellular location">
    <subcellularLocation>
        <location evidence="1 6">Mitochondrion</location>
    </subcellularLocation>
</comment>
<evidence type="ECO:0000256" key="1">
    <source>
        <dbReference type="ARBA" id="ARBA00004173"/>
    </source>
</evidence>
<dbReference type="Proteomes" id="UP001377567">
    <property type="component" value="Unassembled WGS sequence"/>
</dbReference>
<keyword evidence="8" id="KW-1185">Reference proteome</keyword>
<evidence type="ECO:0000256" key="4">
    <source>
        <dbReference type="ARBA" id="ARBA00022946"/>
    </source>
</evidence>
<keyword evidence="4 6" id="KW-0809">Transit peptide</keyword>
<accession>A0AAV5S214</accession>
<gene>
    <name evidence="7" type="ORF">DAKH74_043520</name>
</gene>
<comment type="function">
    <text evidence="6">Required for translation of the mitochondrial OLI1 transcript encoding subunit 9 of mitochondrial ATP synthase.</text>
</comment>
<dbReference type="EMBL" id="BTGD01000016">
    <property type="protein sequence ID" value="GMM57736.1"/>
    <property type="molecule type" value="Genomic_DNA"/>
</dbReference>
<dbReference type="AlphaFoldDB" id="A0AAV5S214"/>
<dbReference type="InterPro" id="IPR031467">
    <property type="entry name" value="Aep1"/>
</dbReference>
<keyword evidence="5 6" id="KW-0496">Mitochondrion</keyword>
<evidence type="ECO:0000256" key="5">
    <source>
        <dbReference type="ARBA" id="ARBA00023128"/>
    </source>
</evidence>
<dbReference type="GO" id="GO:0005739">
    <property type="term" value="C:mitochondrion"/>
    <property type="evidence" value="ECO:0007669"/>
    <property type="project" value="UniProtKB-SubCell"/>
</dbReference>
<keyword evidence="3 6" id="KW-0810">Translation regulation</keyword>
<evidence type="ECO:0000256" key="2">
    <source>
        <dbReference type="ARBA" id="ARBA00008176"/>
    </source>
</evidence>
<reference evidence="7 8" key="1">
    <citation type="journal article" date="2023" name="Elife">
        <title>Identification of key yeast species and microbe-microbe interactions impacting larval growth of Drosophila in the wild.</title>
        <authorList>
            <person name="Mure A."/>
            <person name="Sugiura Y."/>
            <person name="Maeda R."/>
            <person name="Honda K."/>
            <person name="Sakurai N."/>
            <person name="Takahashi Y."/>
            <person name="Watada M."/>
            <person name="Katoh T."/>
            <person name="Gotoh A."/>
            <person name="Gotoh Y."/>
            <person name="Taniguchi I."/>
            <person name="Nakamura K."/>
            <person name="Hayashi T."/>
            <person name="Katayama T."/>
            <person name="Uemura T."/>
            <person name="Hattori Y."/>
        </authorList>
    </citation>
    <scope>NUCLEOTIDE SEQUENCE [LARGE SCALE GENOMIC DNA]</scope>
    <source>
        <strain evidence="7 8">KH-74</strain>
    </source>
</reference>
<sequence length="505" mass="56565">MSHRVSLLPPLRRSASWKIPVNTTVQHDRDLRIVRLRPSELNHPFYNIGPMEQFLLCFRYHGASLLHGKAAFPVYDRHADLHVPTALRFASSSDLPEWVSHYSFHVHNNVFRASQQLRPLTSVDVAKLSTPTFITPETSASIGSIALLLERNAQALRPLPPLKLTSLVDAVVLTTEGVFTEDLYTYILQTQPMTRANVGLVLAAMLHHMQEGKLDQFGVVDKLVSQTVTAMLASLENVPSAEARAFAADFEEFLAAVKVRFPGNTFSNTTTLQLLALNLRTDNIAKSRDCLRSLMFVHNCVPEVHYIEAYLALLQKWFPDDRATKLAYISPLTYCLDHQMVPALIRFCIPLCIDIIELQSLLKMTLKNAKGARVLDRRILAAFLDQVQAVADDDVMAGIYINGVYNKIDESGMDVTPYADLFVNAYAQCQNFAMIAQLIETRSFKLDNAECVETLVQAIKKNESSEIPLLARKGEMFLAQYIAPVCEQVGLSQGSLEYIRSKQAN</sequence>
<protein>
    <recommendedName>
        <fullName evidence="6">ATPase expression protein 1</fullName>
    </recommendedName>
</protein>
<organism evidence="7 8">
    <name type="scientific">Maudiozyma humilis</name>
    <name type="common">Sour dough yeast</name>
    <name type="synonym">Kazachstania humilis</name>
    <dbReference type="NCBI Taxonomy" id="51915"/>
    <lineage>
        <taxon>Eukaryota</taxon>
        <taxon>Fungi</taxon>
        <taxon>Dikarya</taxon>
        <taxon>Ascomycota</taxon>
        <taxon>Saccharomycotina</taxon>
        <taxon>Saccharomycetes</taxon>
        <taxon>Saccharomycetales</taxon>
        <taxon>Saccharomycetaceae</taxon>
        <taxon>Maudiozyma</taxon>
    </lineage>
</organism>
<name>A0AAV5S214_MAUHU</name>
<comment type="similarity">
    <text evidence="2 6">Belongs to the AEP1 family.</text>
</comment>
<comment type="caution">
    <text evidence="7">The sequence shown here is derived from an EMBL/GenBank/DDBJ whole genome shotgun (WGS) entry which is preliminary data.</text>
</comment>
<evidence type="ECO:0000256" key="6">
    <source>
        <dbReference type="RuleBase" id="RU362136"/>
    </source>
</evidence>
<dbReference type="Pfam" id="PF17049">
    <property type="entry name" value="AEP1"/>
    <property type="match status" value="1"/>
</dbReference>
<proteinExistence type="inferred from homology"/>
<evidence type="ECO:0000313" key="7">
    <source>
        <dbReference type="EMBL" id="GMM57736.1"/>
    </source>
</evidence>
<dbReference type="GO" id="GO:0045182">
    <property type="term" value="F:translation regulator activity"/>
    <property type="evidence" value="ECO:0007669"/>
    <property type="project" value="InterPro"/>
</dbReference>
<evidence type="ECO:0000256" key="3">
    <source>
        <dbReference type="ARBA" id="ARBA00022845"/>
    </source>
</evidence>
<evidence type="ECO:0000313" key="8">
    <source>
        <dbReference type="Proteomes" id="UP001377567"/>
    </source>
</evidence>